<dbReference type="Proteomes" id="UP000515158">
    <property type="component" value="Unplaced"/>
</dbReference>
<comment type="cofactor">
    <cofactor evidence="4">
        <name>Mg(2+)</name>
        <dbReference type="ChEBI" id="CHEBI:18420"/>
    </cofactor>
    <text evidence="4">Divalent metal ions. Mg(2+) is the most effective.</text>
</comment>
<proteinExistence type="inferred from homology"/>
<dbReference type="PANTHER" id="PTHR19288:SF4">
    <property type="entry name" value="RE04130P-RELATED"/>
    <property type="match status" value="1"/>
</dbReference>
<evidence type="ECO:0000256" key="1">
    <source>
        <dbReference type="PIRNR" id="PIRNR000915"/>
    </source>
</evidence>
<dbReference type="InterPro" id="IPR023214">
    <property type="entry name" value="HAD_sf"/>
</dbReference>
<evidence type="ECO:0000313" key="5">
    <source>
        <dbReference type="Proteomes" id="UP000515158"/>
    </source>
</evidence>
<dbReference type="SUPFAM" id="SSF56784">
    <property type="entry name" value="HAD-like"/>
    <property type="match status" value="1"/>
</dbReference>
<accession>A0A6P8ZLD6</accession>
<dbReference type="NCBIfam" id="TIGR01460">
    <property type="entry name" value="HAD-SF-IIA"/>
    <property type="match status" value="1"/>
</dbReference>
<dbReference type="RefSeq" id="XP_034238669.1">
    <property type="nucleotide sequence ID" value="XM_034382778.1"/>
</dbReference>
<dbReference type="OrthoDB" id="413953at2759"/>
<feature type="active site" description="Proton donor" evidence="2">
    <location>
        <position position="36"/>
    </location>
</feature>
<dbReference type="PIRSF" id="PIRSF000915">
    <property type="entry name" value="PGP-type_phosphatase"/>
    <property type="match status" value="1"/>
</dbReference>
<dbReference type="KEGG" id="tpal:117643718"/>
<dbReference type="AlphaFoldDB" id="A0A6P8ZLD6"/>
<feature type="active site" description="Nucleophile" evidence="2">
    <location>
        <position position="34"/>
    </location>
</feature>
<keyword evidence="1" id="KW-0378">Hydrolase</keyword>
<dbReference type="GeneID" id="117643718"/>
<gene>
    <name evidence="6" type="primary">LOC117643718</name>
</gene>
<feature type="binding site" evidence="4">
    <location>
        <position position="34"/>
    </location>
    <ligand>
        <name>Mg(2+)</name>
        <dbReference type="ChEBI" id="CHEBI:18420"/>
    </ligand>
</feature>
<sequence>MSQPSQPSQPPQPVPVTEANVAQFLQGVDAFVCDCDGVLWTPQGPIENAMAALRALRACGKKVYFVSNNSTLSILDKLKAEGFPVEEDEIAVPATVIARHLQQAGFTKKAFVFGVEFFKNVLRRSGIHVVPEERTAALVDENISRCVEQIDLDPEVGAVVLDVDVNIRYIDLCSAASILKSRPQCLFLVGATDTLFPLPSEKIAMAPGPFLKLLEDITGRRAEVFGKPSPAMVTDFLQATHRFDLSRTVFVGDALKQDMGMANACGMQKLLVFTGVTRPRDLDSCPAELLPDFVMDSIAAFARLLEAHPGGPQGPQGPQRKD</sequence>
<dbReference type="Pfam" id="PF13242">
    <property type="entry name" value="Hydrolase_like"/>
    <property type="match status" value="1"/>
</dbReference>
<dbReference type="InterPro" id="IPR006357">
    <property type="entry name" value="HAD-SF_hydro_IIA"/>
</dbReference>
<dbReference type="PANTHER" id="PTHR19288">
    <property type="entry name" value="4-NITROPHENYLPHOSPHATASE-RELATED"/>
    <property type="match status" value="1"/>
</dbReference>
<keyword evidence="5" id="KW-1185">Reference proteome</keyword>
<protein>
    <submittedName>
        <fullName evidence="6">4-nitrophenylphosphatase-like</fullName>
    </submittedName>
</protein>
<evidence type="ECO:0000256" key="4">
    <source>
        <dbReference type="PIRSR" id="PIRSR000915-3"/>
    </source>
</evidence>
<feature type="binding site" evidence="4">
    <location>
        <position position="36"/>
    </location>
    <ligand>
        <name>Mg(2+)</name>
        <dbReference type="ChEBI" id="CHEBI:18420"/>
    </ligand>
</feature>
<evidence type="ECO:0000256" key="3">
    <source>
        <dbReference type="PIRSR" id="PIRSR000915-2"/>
    </source>
</evidence>
<evidence type="ECO:0000313" key="6">
    <source>
        <dbReference type="RefSeq" id="XP_034238669.1"/>
    </source>
</evidence>
<dbReference type="Pfam" id="PF13344">
    <property type="entry name" value="Hydrolase_6"/>
    <property type="match status" value="1"/>
</dbReference>
<feature type="binding site" evidence="3">
    <location>
        <begin position="67"/>
        <end position="69"/>
    </location>
    <ligand>
        <name>substrate</name>
    </ligand>
</feature>
<dbReference type="InParanoid" id="A0A6P8ZLD6"/>
<organism evidence="6">
    <name type="scientific">Thrips palmi</name>
    <name type="common">Melon thrips</name>
    <dbReference type="NCBI Taxonomy" id="161013"/>
    <lineage>
        <taxon>Eukaryota</taxon>
        <taxon>Metazoa</taxon>
        <taxon>Ecdysozoa</taxon>
        <taxon>Arthropoda</taxon>
        <taxon>Hexapoda</taxon>
        <taxon>Insecta</taxon>
        <taxon>Pterygota</taxon>
        <taxon>Neoptera</taxon>
        <taxon>Paraneoptera</taxon>
        <taxon>Thysanoptera</taxon>
        <taxon>Terebrantia</taxon>
        <taxon>Thripoidea</taxon>
        <taxon>Thripidae</taxon>
        <taxon>Thrips</taxon>
    </lineage>
</organism>
<reference evidence="6" key="1">
    <citation type="submission" date="2025-08" db="UniProtKB">
        <authorList>
            <consortium name="RefSeq"/>
        </authorList>
    </citation>
    <scope>IDENTIFICATION</scope>
    <source>
        <tissue evidence="6">Total insect</tissue>
    </source>
</reference>
<dbReference type="InterPro" id="IPR036412">
    <property type="entry name" value="HAD-like_sf"/>
</dbReference>
<evidence type="ECO:0000256" key="2">
    <source>
        <dbReference type="PIRSR" id="PIRSR000915-1"/>
    </source>
</evidence>
<feature type="binding site" evidence="3">
    <location>
        <position position="227"/>
    </location>
    <ligand>
        <name>substrate</name>
    </ligand>
</feature>
<comment type="similarity">
    <text evidence="1">Belongs to the HAD-like hydrolase superfamily.</text>
</comment>
<name>A0A6P8ZLD6_THRPL</name>
<dbReference type="GO" id="GO:0046872">
    <property type="term" value="F:metal ion binding"/>
    <property type="evidence" value="ECO:0007669"/>
    <property type="project" value="UniProtKB-KW"/>
</dbReference>
<dbReference type="Gene3D" id="3.40.50.1000">
    <property type="entry name" value="HAD superfamily/HAD-like"/>
    <property type="match status" value="2"/>
</dbReference>
<keyword evidence="4" id="KW-0479">Metal-binding</keyword>
<dbReference type="FunCoup" id="A0A6P8ZLD6">
    <property type="interactions" value="201"/>
</dbReference>
<feature type="binding site" evidence="4">
    <location>
        <position position="253"/>
    </location>
    <ligand>
        <name>Mg(2+)</name>
        <dbReference type="ChEBI" id="CHEBI:18420"/>
    </ligand>
</feature>
<dbReference type="GO" id="GO:0005737">
    <property type="term" value="C:cytoplasm"/>
    <property type="evidence" value="ECO:0007669"/>
    <property type="project" value="TreeGrafter"/>
</dbReference>
<dbReference type="GO" id="GO:0016791">
    <property type="term" value="F:phosphatase activity"/>
    <property type="evidence" value="ECO:0007669"/>
    <property type="project" value="TreeGrafter"/>
</dbReference>
<keyword evidence="4" id="KW-0460">Magnesium</keyword>